<dbReference type="AlphaFoldDB" id="D3ADN3"/>
<accession>D3ADN3</accession>
<comment type="caution">
    <text evidence="1">The sequence shown here is derived from an EMBL/GenBank/DDBJ whole genome shotgun (WGS) entry which is preliminary data.</text>
</comment>
<protein>
    <submittedName>
        <fullName evidence="1">Uncharacterized protein</fullName>
    </submittedName>
</protein>
<dbReference type="Proteomes" id="UP000004968">
    <property type="component" value="Unassembled WGS sequence"/>
</dbReference>
<reference evidence="1 2" key="1">
    <citation type="submission" date="2010-01" db="EMBL/GenBank/DDBJ databases">
        <authorList>
            <person name="Weinstock G."/>
            <person name="Sodergren E."/>
            <person name="Clifton S."/>
            <person name="Fulton L."/>
            <person name="Fulton B."/>
            <person name="Courtney L."/>
            <person name="Fronick C."/>
            <person name="Harrison M."/>
            <person name="Strong C."/>
            <person name="Farmer C."/>
            <person name="Delahaunty K."/>
            <person name="Markovic C."/>
            <person name="Hall O."/>
            <person name="Minx P."/>
            <person name="Tomlinson C."/>
            <person name="Mitreva M."/>
            <person name="Nelson J."/>
            <person name="Hou S."/>
            <person name="Wollam A."/>
            <person name="Pepin K.H."/>
            <person name="Johnson M."/>
            <person name="Bhonagiri V."/>
            <person name="Nash W.E."/>
            <person name="Warren W."/>
            <person name="Chinwalla A."/>
            <person name="Mardis E.R."/>
            <person name="Wilson R.K."/>
        </authorList>
    </citation>
    <scope>NUCLEOTIDE SEQUENCE [LARGE SCALE GENOMIC DNA]</scope>
    <source>
        <strain evidence="1 2">DSM 13479</strain>
    </source>
</reference>
<dbReference type="HOGENOM" id="CLU_3136533_0_0_9"/>
<proteinExistence type="predicted"/>
<evidence type="ECO:0000313" key="2">
    <source>
        <dbReference type="Proteomes" id="UP000004968"/>
    </source>
</evidence>
<sequence>MDKAEKGILSFLTAGIKPAFKEGTFSQPSDTIWHVFLQKFRMKHGRNEA</sequence>
<gene>
    <name evidence="1" type="ORF">CLOSTHATH_01711</name>
</gene>
<evidence type="ECO:0000313" key="1">
    <source>
        <dbReference type="EMBL" id="EFD00079.1"/>
    </source>
</evidence>
<dbReference type="EMBL" id="ACIO01000124">
    <property type="protein sequence ID" value="EFD00079.1"/>
    <property type="molecule type" value="Genomic_DNA"/>
</dbReference>
<name>D3ADN3_9FIRM</name>
<organism evidence="1 2">
    <name type="scientific">Hungatella hathewayi DSM 13479</name>
    <dbReference type="NCBI Taxonomy" id="566550"/>
    <lineage>
        <taxon>Bacteria</taxon>
        <taxon>Bacillati</taxon>
        <taxon>Bacillota</taxon>
        <taxon>Clostridia</taxon>
        <taxon>Lachnospirales</taxon>
        <taxon>Lachnospiraceae</taxon>
        <taxon>Hungatella</taxon>
    </lineage>
</organism>